<organism evidence="1">
    <name type="scientific">Arundo donax</name>
    <name type="common">Giant reed</name>
    <name type="synonym">Donax arundinaceus</name>
    <dbReference type="NCBI Taxonomy" id="35708"/>
    <lineage>
        <taxon>Eukaryota</taxon>
        <taxon>Viridiplantae</taxon>
        <taxon>Streptophyta</taxon>
        <taxon>Embryophyta</taxon>
        <taxon>Tracheophyta</taxon>
        <taxon>Spermatophyta</taxon>
        <taxon>Magnoliopsida</taxon>
        <taxon>Liliopsida</taxon>
        <taxon>Poales</taxon>
        <taxon>Poaceae</taxon>
        <taxon>PACMAD clade</taxon>
        <taxon>Arundinoideae</taxon>
        <taxon>Arundineae</taxon>
        <taxon>Arundo</taxon>
    </lineage>
</organism>
<reference evidence="1" key="2">
    <citation type="journal article" date="2015" name="Data Brief">
        <title>Shoot transcriptome of the giant reed, Arundo donax.</title>
        <authorList>
            <person name="Barrero R.A."/>
            <person name="Guerrero F.D."/>
            <person name="Moolhuijzen P."/>
            <person name="Goolsby J.A."/>
            <person name="Tidwell J."/>
            <person name="Bellgard S.E."/>
            <person name="Bellgard M.I."/>
        </authorList>
    </citation>
    <scope>NUCLEOTIDE SEQUENCE</scope>
    <source>
        <tissue evidence="1">Shoot tissue taken approximately 20 cm above the soil surface</tissue>
    </source>
</reference>
<dbReference type="EMBL" id="GBRH01158722">
    <property type="protein sequence ID" value="JAE39174.1"/>
    <property type="molecule type" value="Transcribed_RNA"/>
</dbReference>
<dbReference type="AlphaFoldDB" id="A0A0A9HTN6"/>
<protein>
    <submittedName>
        <fullName evidence="1">Uncharacterized protein</fullName>
    </submittedName>
</protein>
<accession>A0A0A9HTN6</accession>
<evidence type="ECO:0000313" key="1">
    <source>
        <dbReference type="EMBL" id="JAE39174.1"/>
    </source>
</evidence>
<name>A0A0A9HTN6_ARUDO</name>
<sequence length="34" mass="3886">MMPNLDLHPIMLQEHQHGVLAMSGSLWMHQMAVT</sequence>
<proteinExistence type="predicted"/>
<reference evidence="1" key="1">
    <citation type="submission" date="2014-09" db="EMBL/GenBank/DDBJ databases">
        <authorList>
            <person name="Magalhaes I.L.F."/>
            <person name="Oliveira U."/>
            <person name="Santos F.R."/>
            <person name="Vidigal T.H.D.A."/>
            <person name="Brescovit A.D."/>
            <person name="Santos A.J."/>
        </authorList>
    </citation>
    <scope>NUCLEOTIDE SEQUENCE</scope>
    <source>
        <tissue evidence="1">Shoot tissue taken approximately 20 cm above the soil surface</tissue>
    </source>
</reference>